<dbReference type="InterPro" id="IPR036412">
    <property type="entry name" value="HAD-like_sf"/>
</dbReference>
<dbReference type="SUPFAM" id="SSF56784">
    <property type="entry name" value="HAD-like"/>
    <property type="match status" value="1"/>
</dbReference>
<evidence type="ECO:0000256" key="8">
    <source>
        <dbReference type="ARBA" id="ARBA00022842"/>
    </source>
</evidence>
<evidence type="ECO:0000313" key="15">
    <source>
        <dbReference type="EMBL" id="TQV76364.1"/>
    </source>
</evidence>
<dbReference type="PANTHER" id="PTHR43294:SF21">
    <property type="entry name" value="CATION TRANSPORTING ATPASE"/>
    <property type="match status" value="1"/>
</dbReference>
<dbReference type="GO" id="GO:1990573">
    <property type="term" value="P:potassium ion import across plasma membrane"/>
    <property type="evidence" value="ECO:0007669"/>
    <property type="project" value="TreeGrafter"/>
</dbReference>
<feature type="transmembrane region" description="Helical" evidence="13">
    <location>
        <begin position="717"/>
        <end position="735"/>
    </location>
</feature>
<dbReference type="InterPro" id="IPR059000">
    <property type="entry name" value="ATPase_P-type_domA"/>
</dbReference>
<dbReference type="InterPro" id="IPR004014">
    <property type="entry name" value="ATPase_P-typ_cation-transptr_N"/>
</dbReference>
<dbReference type="GO" id="GO:0016887">
    <property type="term" value="F:ATP hydrolysis activity"/>
    <property type="evidence" value="ECO:0007669"/>
    <property type="project" value="InterPro"/>
</dbReference>
<keyword evidence="6" id="KW-0547">Nucleotide-binding</keyword>
<dbReference type="GO" id="GO:0005524">
    <property type="term" value="F:ATP binding"/>
    <property type="evidence" value="ECO:0007669"/>
    <property type="project" value="UniProtKB-KW"/>
</dbReference>
<dbReference type="InterPro" id="IPR044492">
    <property type="entry name" value="P_typ_ATPase_HD_dom"/>
</dbReference>
<keyword evidence="8" id="KW-0460">Magnesium</keyword>
<dbReference type="GO" id="GO:0006883">
    <property type="term" value="P:intracellular sodium ion homeostasis"/>
    <property type="evidence" value="ECO:0007669"/>
    <property type="project" value="TreeGrafter"/>
</dbReference>
<dbReference type="InterPro" id="IPR001757">
    <property type="entry name" value="P_typ_ATPase"/>
</dbReference>
<comment type="similarity">
    <text evidence="2">Belongs to the cation transport ATPase (P-type) (TC 3.A.3) family. Type IIA subfamily.</text>
</comment>
<comment type="caution">
    <text evidence="15">The sequence shown here is derived from an EMBL/GenBank/DDBJ whole genome shotgun (WGS) entry which is preliminary data.</text>
</comment>
<dbReference type="GO" id="GO:1902600">
    <property type="term" value="P:proton transmembrane transport"/>
    <property type="evidence" value="ECO:0007669"/>
    <property type="project" value="TreeGrafter"/>
</dbReference>
<evidence type="ECO:0000256" key="3">
    <source>
        <dbReference type="ARBA" id="ARBA00022475"/>
    </source>
</evidence>
<evidence type="ECO:0000256" key="2">
    <source>
        <dbReference type="ARBA" id="ARBA00005675"/>
    </source>
</evidence>
<dbReference type="Pfam" id="PF08282">
    <property type="entry name" value="Hydrolase_3"/>
    <property type="match status" value="1"/>
</dbReference>
<feature type="compositionally biased region" description="Basic residues" evidence="12">
    <location>
        <begin position="901"/>
        <end position="913"/>
    </location>
</feature>
<dbReference type="GO" id="GO:0005886">
    <property type="term" value="C:plasma membrane"/>
    <property type="evidence" value="ECO:0007669"/>
    <property type="project" value="UniProtKB-SubCell"/>
</dbReference>
<sequence length="913" mass="97817">MTADAAMTERAVQASGLDDREALARLAEHGPNRLPAQKGRSGVVRFLAHFNNLLIYVLMGAAALTAALGHWIDTAVIFAVAFVNATIGFLQEGKAERALQAIRQMLSPHATVLRNAPRMSVPAEDLVPGDLVILEPGDKVPADIRLTNVKGLRLQEAALTGESIPVDKSRDPVPADAPLGDRTSMAYAGTLVAAGQGMGVVVETAVHTEIGRISGLLTEVRQLSTPLLRQMDIFARWLTLAILVLAGFVFAFGVTLRDFAPVEMFMVVVGLAVAAIPEGLPAILTVTLAIGVQRMVARNAIIRRLPAVETLGSVSIICSDKTGTLTRNEMTVRSIATAAHVFDVGGVGYEPRGGFSLDGNEILPDHRTLLSEVIRAAVLCNDSALREIDGQWRVEGDPMEGALLTLGLKAGLDPVFESKSFPRTDIIPFDSEHRFMASLHHGHSGEGFIYLKGAPERVLEMCSRQRGADGEQFIDEPLDRDGWLKRIEDAAAQGQRVLALAFKPAAQDQRTLTFDDVDSDLTLLGLLGLIDPPREEAIAAVAECQAAGIRIKMITGDHGGTARAIAGQLGLANPRDVLTGPDLDGLTDAELMTRASEVDVFARTSPEHKLRLVQALQAGKHVVAMTGDGVNDAPALKRADVGVAMGGNGTEAAKEAAEMVLADDNFASIAAAVREGRTVYDNLKKAIVFLLPVNGGESFAIIMAILLGYTLPITPLQILWVNMVSSVGLAIALAFEPTEADVMKRPPRPAGAPMLSAFLIWRILFVSALFVAGIFGIFSWTRSHGASLEEARTYAVNTLVVMEVFYLFSVRYLRAPSLTLRGILGTRAVLVAVAAVVSLQLVFTYAPFMAAFFDTRPVDFIHGVEIIAVGVALFFVLEVEKWLRIRMAGPRDESGGASPAVKRKGAPARWRGH</sequence>
<feature type="transmembrane region" description="Helical" evidence="13">
    <location>
        <begin position="43"/>
        <end position="64"/>
    </location>
</feature>
<keyword evidence="10 13" id="KW-1133">Transmembrane helix</keyword>
<evidence type="ECO:0000256" key="4">
    <source>
        <dbReference type="ARBA" id="ARBA00022553"/>
    </source>
</evidence>
<dbReference type="Gene3D" id="3.40.1110.10">
    <property type="entry name" value="Calcium-transporting ATPase, cytoplasmic domain N"/>
    <property type="match status" value="1"/>
</dbReference>
<dbReference type="Pfam" id="PF13246">
    <property type="entry name" value="Cation_ATPase"/>
    <property type="match status" value="1"/>
</dbReference>
<feature type="domain" description="Cation-transporting P-type ATPase N-terminal" evidence="14">
    <location>
        <begin position="3"/>
        <end position="70"/>
    </location>
</feature>
<feature type="transmembrane region" description="Helical" evidence="13">
    <location>
        <begin position="70"/>
        <end position="90"/>
    </location>
</feature>
<feature type="transmembrane region" description="Helical" evidence="13">
    <location>
        <begin position="687"/>
        <end position="711"/>
    </location>
</feature>
<feature type="transmembrane region" description="Helical" evidence="13">
    <location>
        <begin position="825"/>
        <end position="848"/>
    </location>
</feature>
<evidence type="ECO:0000256" key="7">
    <source>
        <dbReference type="ARBA" id="ARBA00022840"/>
    </source>
</evidence>
<dbReference type="GO" id="GO:0036376">
    <property type="term" value="P:sodium ion export across plasma membrane"/>
    <property type="evidence" value="ECO:0007669"/>
    <property type="project" value="TreeGrafter"/>
</dbReference>
<name>A0A545TGK1_9PROT</name>
<dbReference type="SUPFAM" id="SSF81653">
    <property type="entry name" value="Calcium ATPase, transduction domain A"/>
    <property type="match status" value="1"/>
</dbReference>
<dbReference type="PRINTS" id="PR00120">
    <property type="entry name" value="HATPASE"/>
</dbReference>
<dbReference type="SFLD" id="SFLDS00003">
    <property type="entry name" value="Haloacid_Dehalogenase"/>
    <property type="match status" value="1"/>
</dbReference>
<reference evidence="15 16" key="1">
    <citation type="submission" date="2019-06" db="EMBL/GenBank/DDBJ databases">
        <title>Whole genome sequence for Rhodospirillaceae sp. R148.</title>
        <authorList>
            <person name="Wang G."/>
        </authorList>
    </citation>
    <scope>NUCLEOTIDE SEQUENCE [LARGE SCALE GENOMIC DNA]</scope>
    <source>
        <strain evidence="15 16">R148</strain>
    </source>
</reference>
<dbReference type="Pfam" id="PF00690">
    <property type="entry name" value="Cation_ATPase_N"/>
    <property type="match status" value="1"/>
</dbReference>
<dbReference type="GO" id="GO:0005391">
    <property type="term" value="F:P-type sodium:potassium-exchanging transporter activity"/>
    <property type="evidence" value="ECO:0007669"/>
    <property type="project" value="TreeGrafter"/>
</dbReference>
<dbReference type="AlphaFoldDB" id="A0A545TGK1"/>
<dbReference type="InterPro" id="IPR006068">
    <property type="entry name" value="ATPase_P-typ_cation-transptr_C"/>
</dbReference>
<keyword evidence="9" id="KW-1278">Translocase</keyword>
<dbReference type="Gene3D" id="3.40.50.1000">
    <property type="entry name" value="HAD superfamily/HAD-like"/>
    <property type="match status" value="1"/>
</dbReference>
<feature type="transmembrane region" description="Helical" evidence="13">
    <location>
        <begin position="233"/>
        <end position="252"/>
    </location>
</feature>
<dbReference type="Pfam" id="PF00122">
    <property type="entry name" value="E1-E2_ATPase"/>
    <property type="match status" value="1"/>
</dbReference>
<feature type="region of interest" description="Disordered" evidence="12">
    <location>
        <begin position="891"/>
        <end position="913"/>
    </location>
</feature>
<keyword evidence="5 13" id="KW-0812">Transmembrane</keyword>
<dbReference type="InterPro" id="IPR050510">
    <property type="entry name" value="Cation_transp_ATPase_P-type"/>
</dbReference>
<keyword evidence="11 13" id="KW-0472">Membrane</keyword>
<dbReference type="OrthoDB" id="391538at2"/>
<gene>
    <name evidence="15" type="ORF">FKG95_20935</name>
</gene>
<evidence type="ECO:0000256" key="5">
    <source>
        <dbReference type="ARBA" id="ARBA00022692"/>
    </source>
</evidence>
<dbReference type="Pfam" id="PF00689">
    <property type="entry name" value="Cation_ATPase_C"/>
    <property type="match status" value="1"/>
</dbReference>
<evidence type="ECO:0000256" key="13">
    <source>
        <dbReference type="SAM" id="Phobius"/>
    </source>
</evidence>
<evidence type="ECO:0000313" key="16">
    <source>
        <dbReference type="Proteomes" id="UP000315252"/>
    </source>
</evidence>
<feature type="transmembrane region" description="Helical" evidence="13">
    <location>
        <begin position="755"/>
        <end position="781"/>
    </location>
</feature>
<keyword evidence="16" id="KW-1185">Reference proteome</keyword>
<feature type="transmembrane region" description="Helical" evidence="13">
    <location>
        <begin position="264"/>
        <end position="290"/>
    </location>
</feature>
<dbReference type="InterPro" id="IPR023299">
    <property type="entry name" value="ATPase_P-typ_cyto_dom_N"/>
</dbReference>
<evidence type="ECO:0000256" key="11">
    <source>
        <dbReference type="ARBA" id="ARBA00023136"/>
    </source>
</evidence>
<dbReference type="SMART" id="SM00831">
    <property type="entry name" value="Cation_ATPase_N"/>
    <property type="match status" value="1"/>
</dbReference>
<dbReference type="FunFam" id="3.40.50.1000:FF:000028">
    <property type="entry name" value="Calcium-transporting P-type ATPase, putative"/>
    <property type="match status" value="1"/>
</dbReference>
<dbReference type="Gene3D" id="1.20.1110.10">
    <property type="entry name" value="Calcium-transporting ATPase, transmembrane domain"/>
    <property type="match status" value="1"/>
</dbReference>
<dbReference type="InterPro" id="IPR018303">
    <property type="entry name" value="ATPase_P-typ_P_site"/>
</dbReference>
<keyword evidence="7" id="KW-0067">ATP-binding</keyword>
<dbReference type="CDD" id="cd02080">
    <property type="entry name" value="P-type_ATPase_cation"/>
    <property type="match status" value="1"/>
</dbReference>
<keyword evidence="3" id="KW-1003">Cell membrane</keyword>
<evidence type="ECO:0000256" key="1">
    <source>
        <dbReference type="ARBA" id="ARBA00004651"/>
    </source>
</evidence>
<feature type="transmembrane region" description="Helical" evidence="13">
    <location>
        <begin position="860"/>
        <end position="877"/>
    </location>
</feature>
<dbReference type="InterPro" id="IPR023214">
    <property type="entry name" value="HAD_sf"/>
</dbReference>
<proteinExistence type="inferred from homology"/>
<evidence type="ECO:0000256" key="6">
    <source>
        <dbReference type="ARBA" id="ARBA00022741"/>
    </source>
</evidence>
<dbReference type="NCBIfam" id="TIGR01494">
    <property type="entry name" value="ATPase_P-type"/>
    <property type="match status" value="2"/>
</dbReference>
<keyword evidence="4" id="KW-0597">Phosphoprotein</keyword>
<feature type="transmembrane region" description="Helical" evidence="13">
    <location>
        <begin position="793"/>
        <end position="813"/>
    </location>
</feature>
<dbReference type="SUPFAM" id="SSF81660">
    <property type="entry name" value="Metal cation-transporting ATPase, ATP-binding domain N"/>
    <property type="match status" value="1"/>
</dbReference>
<dbReference type="InterPro" id="IPR023298">
    <property type="entry name" value="ATPase_P-typ_TM_dom_sf"/>
</dbReference>
<dbReference type="GO" id="GO:0030007">
    <property type="term" value="P:intracellular potassium ion homeostasis"/>
    <property type="evidence" value="ECO:0007669"/>
    <property type="project" value="TreeGrafter"/>
</dbReference>
<evidence type="ECO:0000256" key="12">
    <source>
        <dbReference type="SAM" id="MobiDB-lite"/>
    </source>
</evidence>
<dbReference type="SFLD" id="SFLDF00027">
    <property type="entry name" value="p-type_atpase"/>
    <property type="match status" value="1"/>
</dbReference>
<dbReference type="FunFam" id="2.70.150.10:FF:000160">
    <property type="entry name" value="Sarcoplasmic/endoplasmic reticulum calcium ATPase 1"/>
    <property type="match status" value="1"/>
</dbReference>
<comment type="subcellular location">
    <subcellularLocation>
        <location evidence="1">Cell membrane</location>
        <topology evidence="1">Multi-pass membrane protein</topology>
    </subcellularLocation>
</comment>
<dbReference type="Proteomes" id="UP000315252">
    <property type="component" value="Unassembled WGS sequence"/>
</dbReference>
<evidence type="ECO:0000256" key="9">
    <source>
        <dbReference type="ARBA" id="ARBA00022967"/>
    </source>
</evidence>
<dbReference type="InterPro" id="IPR008250">
    <property type="entry name" value="ATPase_P-typ_transduc_dom_A_sf"/>
</dbReference>
<evidence type="ECO:0000256" key="10">
    <source>
        <dbReference type="ARBA" id="ARBA00022989"/>
    </source>
</evidence>
<accession>A0A545TGK1</accession>
<dbReference type="SUPFAM" id="SSF81665">
    <property type="entry name" value="Calcium ATPase, transmembrane domain M"/>
    <property type="match status" value="1"/>
</dbReference>
<dbReference type="EMBL" id="VHSH01000008">
    <property type="protein sequence ID" value="TQV76364.1"/>
    <property type="molecule type" value="Genomic_DNA"/>
</dbReference>
<dbReference type="PROSITE" id="PS00154">
    <property type="entry name" value="ATPASE_E1_E2"/>
    <property type="match status" value="1"/>
</dbReference>
<dbReference type="SFLD" id="SFLDG00002">
    <property type="entry name" value="C1.7:_P-type_atpase_like"/>
    <property type="match status" value="1"/>
</dbReference>
<evidence type="ECO:0000259" key="14">
    <source>
        <dbReference type="SMART" id="SM00831"/>
    </source>
</evidence>
<protein>
    <submittedName>
        <fullName evidence="15">Cation-transporting P-type ATPase</fullName>
    </submittedName>
</protein>
<dbReference type="Gene3D" id="2.70.150.10">
    <property type="entry name" value="Calcium-transporting ATPase, cytoplasmic transduction domain A"/>
    <property type="match status" value="1"/>
</dbReference>
<organism evidence="15 16">
    <name type="scientific">Denitrobaculum tricleocarpae</name>
    <dbReference type="NCBI Taxonomy" id="2591009"/>
    <lineage>
        <taxon>Bacteria</taxon>
        <taxon>Pseudomonadati</taxon>
        <taxon>Pseudomonadota</taxon>
        <taxon>Alphaproteobacteria</taxon>
        <taxon>Rhodospirillales</taxon>
        <taxon>Rhodospirillaceae</taxon>
        <taxon>Denitrobaculum</taxon>
    </lineage>
</organism>
<dbReference type="PANTHER" id="PTHR43294">
    <property type="entry name" value="SODIUM/POTASSIUM-TRANSPORTING ATPASE SUBUNIT ALPHA"/>
    <property type="match status" value="1"/>
</dbReference>
<dbReference type="PRINTS" id="PR00119">
    <property type="entry name" value="CATATPASE"/>
</dbReference>